<name>A0A4Y4CSR1_ZOORA</name>
<dbReference type="Proteomes" id="UP000318422">
    <property type="component" value="Unassembled WGS sequence"/>
</dbReference>
<dbReference type="RefSeq" id="WP_141351792.1">
    <property type="nucleotide sequence ID" value="NZ_BJNV01000031.1"/>
</dbReference>
<comment type="caution">
    <text evidence="1">The sequence shown here is derived from an EMBL/GenBank/DDBJ whole genome shotgun (WGS) entry which is preliminary data.</text>
</comment>
<organism evidence="1 2">
    <name type="scientific">Zoogloea ramigera</name>
    <dbReference type="NCBI Taxonomy" id="350"/>
    <lineage>
        <taxon>Bacteria</taxon>
        <taxon>Pseudomonadati</taxon>
        <taxon>Pseudomonadota</taxon>
        <taxon>Betaproteobacteria</taxon>
        <taxon>Rhodocyclales</taxon>
        <taxon>Zoogloeaceae</taxon>
        <taxon>Zoogloea</taxon>
    </lineage>
</organism>
<keyword evidence="2" id="KW-1185">Reference proteome</keyword>
<reference evidence="1 2" key="1">
    <citation type="submission" date="2019-06" db="EMBL/GenBank/DDBJ databases">
        <title>Whole genome shotgun sequence of Zoogloea ramigera NBRC 15342.</title>
        <authorList>
            <person name="Hosoyama A."/>
            <person name="Uohara A."/>
            <person name="Ohji S."/>
            <person name="Ichikawa N."/>
        </authorList>
    </citation>
    <scope>NUCLEOTIDE SEQUENCE [LARGE SCALE GENOMIC DNA]</scope>
    <source>
        <strain evidence="1 2">NBRC 15342</strain>
    </source>
</reference>
<evidence type="ECO:0000313" key="1">
    <source>
        <dbReference type="EMBL" id="GEC95948.1"/>
    </source>
</evidence>
<protein>
    <submittedName>
        <fullName evidence="1">Uncharacterized protein</fullName>
    </submittedName>
</protein>
<evidence type="ECO:0000313" key="2">
    <source>
        <dbReference type="Proteomes" id="UP000318422"/>
    </source>
</evidence>
<gene>
    <name evidence="1" type="ORF">ZRA01_20210</name>
</gene>
<dbReference type="EMBL" id="BJNV01000031">
    <property type="protein sequence ID" value="GEC95948.1"/>
    <property type="molecule type" value="Genomic_DNA"/>
</dbReference>
<sequence>MTVSEDRRGSSAHSPDLDWSQVRETVLMLELAVGQIESALKEGNSSVEVLTDSFTSMAGYMRMMGSALEQLPDTPATAQLKESLIGHAGEVAGRVQRSIVAFQFYDKLSQRLAHVSHSLQALGTLVTDQRKLYNPFEWVALQEKIRAKYSTREEIDMFNAVMQGMPVQEALENYKAEMKDKGDDVELF</sequence>
<proteinExistence type="predicted"/>
<accession>A0A4Y4CSR1</accession>
<dbReference type="OrthoDB" id="3288815at2"/>
<dbReference type="AlphaFoldDB" id="A0A4Y4CSR1"/>